<dbReference type="InterPro" id="IPR001647">
    <property type="entry name" value="HTH_TetR"/>
</dbReference>
<dbReference type="PANTHER" id="PTHR43479:SF7">
    <property type="entry name" value="TETR-FAMILY TRANSCRIPTIONAL REGULATOR"/>
    <property type="match status" value="1"/>
</dbReference>
<dbReference type="AlphaFoldDB" id="A0AAU6R9Q5"/>
<organism evidence="4">
    <name type="scientific">Macrococcus psychrotolerans</name>
    <dbReference type="NCBI Taxonomy" id="3039389"/>
    <lineage>
        <taxon>Bacteria</taxon>
        <taxon>Bacillati</taxon>
        <taxon>Bacillota</taxon>
        <taxon>Bacilli</taxon>
        <taxon>Bacillales</taxon>
        <taxon>Staphylococcaceae</taxon>
        <taxon>Macrococcus</taxon>
    </lineage>
</organism>
<dbReference type="EMBL" id="CP124577">
    <property type="protein sequence ID" value="WZE66752.1"/>
    <property type="molecule type" value="Genomic_DNA"/>
</dbReference>
<reference evidence="4" key="1">
    <citation type="submission" date="2023-04" db="EMBL/GenBank/DDBJ databases">
        <title>Macrococci isolated from food, foodproducing animals, and human clinical materials.</title>
        <authorList>
            <person name="Maslanova I."/>
            <person name="Svec P."/>
            <person name="Sedlacek I."/>
            <person name="Novakova D."/>
            <person name="Keller J.E."/>
            <person name="Schwendener S."/>
            <person name="Finstrlova A."/>
            <person name="Botka T."/>
            <person name="Kovarovic V."/>
            <person name="Petras P."/>
            <person name="Perreten V."/>
            <person name="Pantucek R."/>
        </authorList>
    </citation>
    <scope>NUCLEOTIDE SEQUENCE</scope>
    <source>
        <strain evidence="4">NRL/St 21/332</strain>
    </source>
</reference>
<dbReference type="PANTHER" id="PTHR43479">
    <property type="entry name" value="ACREF/ENVCD OPERON REPRESSOR-RELATED"/>
    <property type="match status" value="1"/>
</dbReference>
<feature type="DNA-binding region" description="H-T-H motif" evidence="2">
    <location>
        <begin position="43"/>
        <end position="62"/>
    </location>
</feature>
<gene>
    <name evidence="4" type="ORF">QA541_00375</name>
</gene>
<dbReference type="InterPro" id="IPR009057">
    <property type="entry name" value="Homeodomain-like_sf"/>
</dbReference>
<keyword evidence="1 2" id="KW-0238">DNA-binding</keyword>
<evidence type="ECO:0000256" key="2">
    <source>
        <dbReference type="PROSITE-ProRule" id="PRU00335"/>
    </source>
</evidence>
<dbReference type="RefSeq" id="WP_420494064.1">
    <property type="nucleotide sequence ID" value="NZ_CP124577.1"/>
</dbReference>
<proteinExistence type="predicted"/>
<dbReference type="SUPFAM" id="SSF46689">
    <property type="entry name" value="Homeodomain-like"/>
    <property type="match status" value="1"/>
</dbReference>
<accession>A0AAU6R9Q5</accession>
<evidence type="ECO:0000313" key="4">
    <source>
        <dbReference type="EMBL" id="WZE66752.1"/>
    </source>
</evidence>
<protein>
    <submittedName>
        <fullName evidence="4">TetR/AcrR family transcriptional regulator</fullName>
    </submittedName>
</protein>
<sequence length="205" mass="24284">MYKYVSKEGVHMDKKDLRVIKTEQALRNALLELGNAKDFDSITINEICEKALVRRSTFYRHYEDKYDFYQCTIIHLLNIYNEKNDVHYNHYHPEKFYAAMIHDVLLFLDQNKSLAKSVICSEIYGVISMIIYKQLYLIIESHLNREMENGYVFNQDINLLAEFSAGGIMRIIFNWLQAGGNNVDHLSSSLEEMLNQFWSKMRFQK</sequence>
<name>A0AAU6R9Q5_9STAP</name>
<dbReference type="Gene3D" id="1.10.357.10">
    <property type="entry name" value="Tetracycline Repressor, domain 2"/>
    <property type="match status" value="1"/>
</dbReference>
<evidence type="ECO:0000256" key="1">
    <source>
        <dbReference type="ARBA" id="ARBA00023125"/>
    </source>
</evidence>
<feature type="domain" description="HTH tetR-type" evidence="3">
    <location>
        <begin position="20"/>
        <end position="80"/>
    </location>
</feature>
<dbReference type="InterPro" id="IPR050624">
    <property type="entry name" value="HTH-type_Tx_Regulator"/>
</dbReference>
<dbReference type="PROSITE" id="PS50977">
    <property type="entry name" value="HTH_TETR_2"/>
    <property type="match status" value="1"/>
</dbReference>
<evidence type="ECO:0000259" key="3">
    <source>
        <dbReference type="PROSITE" id="PS50977"/>
    </source>
</evidence>
<dbReference type="GO" id="GO:0003677">
    <property type="term" value="F:DNA binding"/>
    <property type="evidence" value="ECO:0007669"/>
    <property type="project" value="UniProtKB-UniRule"/>
</dbReference>